<accession>A0A558DLM7</accession>
<protein>
    <submittedName>
        <fullName evidence="3">Uncharacterized protein</fullName>
    </submittedName>
</protein>
<evidence type="ECO:0000256" key="2">
    <source>
        <dbReference type="ARBA" id="ARBA00022679"/>
    </source>
</evidence>
<sequence>MKRSSALANCWPAAVWTNHRALVAINAAHLLVLSGITTSLAQGVVTAEDVLRSGAALASRPAARTAERGA</sequence>
<reference evidence="3 4" key="1">
    <citation type="submission" date="2019-07" db="EMBL/GenBank/DDBJ databases">
        <authorList>
            <person name="Duangmal K."/>
            <person name="Teo W.F.A."/>
        </authorList>
    </citation>
    <scope>NUCLEOTIDE SEQUENCE [LARGE SCALE GENOMIC DNA]</scope>
    <source>
        <strain evidence="3 4">TBRC 6029</strain>
    </source>
</reference>
<gene>
    <name evidence="3" type="ORF">FNH05_01865</name>
</gene>
<name>A0A558DLM7_9PSEU</name>
<comment type="caution">
    <text evidence="3">The sequence shown here is derived from an EMBL/GenBank/DDBJ whole genome shotgun (WGS) entry which is preliminary data.</text>
</comment>
<keyword evidence="4" id="KW-1185">Reference proteome</keyword>
<dbReference type="RefSeq" id="WP_144585305.1">
    <property type="nucleotide sequence ID" value="NZ_VJWX01000008.1"/>
</dbReference>
<evidence type="ECO:0000313" key="4">
    <source>
        <dbReference type="Proteomes" id="UP000320011"/>
    </source>
</evidence>
<dbReference type="Proteomes" id="UP000320011">
    <property type="component" value="Unassembled WGS sequence"/>
</dbReference>
<keyword evidence="1" id="KW-0328">Glycosyltransferase</keyword>
<organism evidence="3 4">
    <name type="scientific">Amycolatopsis rhizosphaerae</name>
    <dbReference type="NCBI Taxonomy" id="2053003"/>
    <lineage>
        <taxon>Bacteria</taxon>
        <taxon>Bacillati</taxon>
        <taxon>Actinomycetota</taxon>
        <taxon>Actinomycetes</taxon>
        <taxon>Pseudonocardiales</taxon>
        <taxon>Pseudonocardiaceae</taxon>
        <taxon>Amycolatopsis</taxon>
    </lineage>
</organism>
<dbReference type="GO" id="GO:0016757">
    <property type="term" value="F:glycosyltransferase activity"/>
    <property type="evidence" value="ECO:0007669"/>
    <property type="project" value="UniProtKB-KW"/>
</dbReference>
<proteinExistence type="predicted"/>
<dbReference type="EMBL" id="VJWX01000008">
    <property type="protein sequence ID" value="TVT61893.1"/>
    <property type="molecule type" value="Genomic_DNA"/>
</dbReference>
<dbReference type="Gene3D" id="3.40.1030.10">
    <property type="entry name" value="Nucleoside phosphorylase/phosphoribosyltransferase catalytic domain"/>
    <property type="match status" value="1"/>
</dbReference>
<dbReference type="SUPFAM" id="SSF52418">
    <property type="entry name" value="Nucleoside phosphorylase/phosphoribosyltransferase catalytic domain"/>
    <property type="match status" value="1"/>
</dbReference>
<evidence type="ECO:0000256" key="1">
    <source>
        <dbReference type="ARBA" id="ARBA00022676"/>
    </source>
</evidence>
<evidence type="ECO:0000313" key="3">
    <source>
        <dbReference type="EMBL" id="TVT61893.1"/>
    </source>
</evidence>
<reference evidence="3 4" key="2">
    <citation type="submission" date="2019-08" db="EMBL/GenBank/DDBJ databases">
        <title>Amycolatopsis acidicola sp. nov., isolated from peat swamp forest soil.</title>
        <authorList>
            <person name="Srisuk N."/>
        </authorList>
    </citation>
    <scope>NUCLEOTIDE SEQUENCE [LARGE SCALE GENOMIC DNA]</scope>
    <source>
        <strain evidence="3 4">TBRC 6029</strain>
    </source>
</reference>
<keyword evidence="2" id="KW-0808">Transferase</keyword>
<dbReference type="AlphaFoldDB" id="A0A558DLM7"/>
<dbReference type="InterPro" id="IPR035902">
    <property type="entry name" value="Nuc_phospho_transferase"/>
</dbReference>